<dbReference type="InParanoid" id="K5W6K3"/>
<evidence type="ECO:0000313" key="3">
    <source>
        <dbReference type="Proteomes" id="UP000008370"/>
    </source>
</evidence>
<dbReference type="Proteomes" id="UP000008370">
    <property type="component" value="Unassembled WGS sequence"/>
</dbReference>
<proteinExistence type="predicted"/>
<dbReference type="EMBL" id="JH930469">
    <property type="protein sequence ID" value="EKM59558.1"/>
    <property type="molecule type" value="Genomic_DNA"/>
</dbReference>
<reference evidence="2 3" key="1">
    <citation type="journal article" date="2012" name="BMC Genomics">
        <title>Comparative genomics of the white-rot fungi, Phanerochaete carnosa and P. chrysosporium, to elucidate the genetic basis of the distinct wood types they colonize.</title>
        <authorList>
            <person name="Suzuki H."/>
            <person name="MacDonald J."/>
            <person name="Syed K."/>
            <person name="Salamov A."/>
            <person name="Hori C."/>
            <person name="Aerts A."/>
            <person name="Henrissat B."/>
            <person name="Wiebenga A."/>
            <person name="vanKuyk P.A."/>
            <person name="Barry K."/>
            <person name="Lindquist E."/>
            <person name="LaButti K."/>
            <person name="Lapidus A."/>
            <person name="Lucas S."/>
            <person name="Coutinho P."/>
            <person name="Gong Y."/>
            <person name="Samejima M."/>
            <person name="Mahadevan R."/>
            <person name="Abou-Zaid M."/>
            <person name="de Vries R.P."/>
            <person name="Igarashi K."/>
            <person name="Yadav J.S."/>
            <person name="Grigoriev I.V."/>
            <person name="Master E.R."/>
        </authorList>
    </citation>
    <scope>NUCLEOTIDE SEQUENCE [LARGE SCALE GENOMIC DNA]</scope>
    <source>
        <strain evidence="2 3">HHB-10118-sp</strain>
    </source>
</reference>
<evidence type="ECO:0000313" key="2">
    <source>
        <dbReference type="EMBL" id="EKM59558.1"/>
    </source>
</evidence>
<gene>
    <name evidence="2" type="ORF">PHACADRAFT_250142</name>
</gene>
<organism evidence="2 3">
    <name type="scientific">Phanerochaete carnosa (strain HHB-10118-sp)</name>
    <name type="common">White-rot fungus</name>
    <name type="synonym">Peniophora carnosa</name>
    <dbReference type="NCBI Taxonomy" id="650164"/>
    <lineage>
        <taxon>Eukaryota</taxon>
        <taxon>Fungi</taxon>
        <taxon>Dikarya</taxon>
        <taxon>Basidiomycota</taxon>
        <taxon>Agaricomycotina</taxon>
        <taxon>Agaricomycetes</taxon>
        <taxon>Polyporales</taxon>
        <taxon>Phanerochaetaceae</taxon>
        <taxon>Phanerochaete</taxon>
    </lineage>
</organism>
<accession>K5W6K3</accession>
<sequence length="218" mass="24039">MSFSVDDLVSSMSSNHIGQEATDLAALQAQLAQTLYHCQTSEHRRATHACTPMACTPTSSSLWERPELDRRRSNSVVSKRDMEEQRETVDAMDEDELMVEDMLFPSVASALDATYPASHMPPPPSPTLYPRHSHSRKSSASASSFSSMHYDVPSAGSSLFATTDPFYLAQMAAQQNSPAPSFFSQFGKPTQQSPFLKGHPFAHRQNVSEVHPSTAFVR</sequence>
<protein>
    <submittedName>
        <fullName evidence="2">Uncharacterized protein</fullName>
    </submittedName>
</protein>
<dbReference type="HOGENOM" id="CLU_1230217_0_0_1"/>
<dbReference type="AlphaFoldDB" id="K5W6K3"/>
<evidence type="ECO:0000256" key="1">
    <source>
        <dbReference type="SAM" id="MobiDB-lite"/>
    </source>
</evidence>
<dbReference type="GeneID" id="18914841"/>
<dbReference type="STRING" id="650164.K5W6K3"/>
<dbReference type="RefSeq" id="XP_007392117.1">
    <property type="nucleotide sequence ID" value="XM_007392055.1"/>
</dbReference>
<name>K5W6K3_PHACS</name>
<feature type="region of interest" description="Disordered" evidence="1">
    <location>
        <begin position="115"/>
        <end position="140"/>
    </location>
</feature>
<dbReference type="KEGG" id="pco:PHACADRAFT_250142"/>
<keyword evidence="3" id="KW-1185">Reference proteome</keyword>
<dbReference type="OrthoDB" id="3262664at2759"/>